<accession>A0A0F9JH64</accession>
<name>A0A0F9JH64_9ZZZZ</name>
<gene>
    <name evidence="1" type="ORF">LCGC14_1456180</name>
</gene>
<evidence type="ECO:0000313" key="1">
    <source>
        <dbReference type="EMBL" id="KKM68908.1"/>
    </source>
</evidence>
<reference evidence="1" key="1">
    <citation type="journal article" date="2015" name="Nature">
        <title>Complex archaea that bridge the gap between prokaryotes and eukaryotes.</title>
        <authorList>
            <person name="Spang A."/>
            <person name="Saw J.H."/>
            <person name="Jorgensen S.L."/>
            <person name="Zaremba-Niedzwiedzka K."/>
            <person name="Martijn J."/>
            <person name="Lind A.E."/>
            <person name="van Eijk R."/>
            <person name="Schleper C."/>
            <person name="Guy L."/>
            <person name="Ettema T.J."/>
        </authorList>
    </citation>
    <scope>NUCLEOTIDE SEQUENCE</scope>
</reference>
<dbReference type="AlphaFoldDB" id="A0A0F9JH64"/>
<proteinExistence type="predicted"/>
<sequence length="187" mass="21393">MIIGIIHVNRKKGRPGQCKRCKETIGVGKAHVVVIVRYGKAQEANFKMKAAQGQAWTKKAGLKYRRLHLKDCLSEWLSFTYLQRTEARREHKGGRPPLPDMSPEEKLTRHRLVRRRAEIIRQIDATDDNIRIVVLADRLLEIQNQMEVPVTPPLKKNMHRKMILSKVQGKINTAKEATNGALLHPTA</sequence>
<protein>
    <submittedName>
        <fullName evidence="1">Uncharacterized protein</fullName>
    </submittedName>
</protein>
<comment type="caution">
    <text evidence="1">The sequence shown here is derived from an EMBL/GenBank/DDBJ whole genome shotgun (WGS) entry which is preliminary data.</text>
</comment>
<organism evidence="1">
    <name type="scientific">marine sediment metagenome</name>
    <dbReference type="NCBI Taxonomy" id="412755"/>
    <lineage>
        <taxon>unclassified sequences</taxon>
        <taxon>metagenomes</taxon>
        <taxon>ecological metagenomes</taxon>
    </lineage>
</organism>
<dbReference type="EMBL" id="LAZR01010084">
    <property type="protein sequence ID" value="KKM68908.1"/>
    <property type="molecule type" value="Genomic_DNA"/>
</dbReference>